<feature type="transmembrane region" description="Helical" evidence="1">
    <location>
        <begin position="59"/>
        <end position="80"/>
    </location>
</feature>
<evidence type="ECO:0000313" key="3">
    <source>
        <dbReference type="Proteomes" id="UP000033998"/>
    </source>
</evidence>
<dbReference type="Proteomes" id="UP000033998">
    <property type="component" value="Unassembled WGS sequence"/>
</dbReference>
<evidence type="ECO:0000256" key="1">
    <source>
        <dbReference type="SAM" id="Phobius"/>
    </source>
</evidence>
<keyword evidence="1" id="KW-0812">Transmembrane</keyword>
<feature type="transmembrane region" description="Helical" evidence="1">
    <location>
        <begin position="34"/>
        <end position="53"/>
    </location>
</feature>
<reference evidence="2" key="1">
    <citation type="journal article" date="2015" name="Nature">
        <title>rRNA introns, odd ribosomes, and small enigmatic genomes across a large radiation of phyla.</title>
        <authorList>
            <person name="Brown C.T."/>
            <person name="Hug L.A."/>
            <person name="Thomas B.C."/>
            <person name="Sharon I."/>
            <person name="Castelle C.J."/>
            <person name="Singh A."/>
            <person name="Wilkins M.J."/>
            <person name="Williams K.H."/>
            <person name="Banfield J.F."/>
        </authorList>
    </citation>
    <scope>NUCLEOTIDE SEQUENCE [LARGE SCALE GENOMIC DNA]</scope>
</reference>
<dbReference type="AlphaFoldDB" id="A0A837HPC2"/>
<name>A0A837HPC2_9BACT</name>
<dbReference type="EMBL" id="LBWE01000004">
    <property type="protein sequence ID" value="KKR01981.1"/>
    <property type="molecule type" value="Genomic_DNA"/>
</dbReference>
<sequence length="174" mass="20381">MDKERKDHLIQVSDINQERQTELGNTAYRSMNNIIFVLSTGSFVLTISLIGYLKNYITHSYFLLISWCFLFLPITFNFLAHFVTAKIAERSFQLVNEERAHGFPYDGDFNKKIDTDDKIKKYRFRAKITTYVVLTSLPFAIITLIIFSWLNLISQNKINELNQNKPNTENITNR</sequence>
<accession>A0A837HPC2</accession>
<proteinExistence type="predicted"/>
<gene>
    <name evidence="2" type="ORF">UT27_C0004G0052</name>
</gene>
<feature type="transmembrane region" description="Helical" evidence="1">
    <location>
        <begin position="128"/>
        <end position="150"/>
    </location>
</feature>
<protein>
    <submittedName>
        <fullName evidence="2">Uncharacterized protein</fullName>
    </submittedName>
</protein>
<evidence type="ECO:0000313" key="2">
    <source>
        <dbReference type="EMBL" id="KKR01981.1"/>
    </source>
</evidence>
<comment type="caution">
    <text evidence="2">The sequence shown here is derived from an EMBL/GenBank/DDBJ whole genome shotgun (WGS) entry which is preliminary data.</text>
</comment>
<keyword evidence="1" id="KW-0472">Membrane</keyword>
<keyword evidence="1" id="KW-1133">Transmembrane helix</keyword>
<organism evidence="2 3">
    <name type="scientific">Candidatus Nomurabacteria bacterium GW2011_GWD2_39_12</name>
    <dbReference type="NCBI Taxonomy" id="1618759"/>
    <lineage>
        <taxon>Bacteria</taxon>
        <taxon>Candidatus Nomuraibacteriota</taxon>
    </lineage>
</organism>